<gene>
    <name evidence="4" type="ORF">M9Y10_041414</name>
</gene>
<evidence type="ECO:0000313" key="4">
    <source>
        <dbReference type="EMBL" id="KAK8885955.1"/>
    </source>
</evidence>
<evidence type="ECO:0000313" key="5">
    <source>
        <dbReference type="Proteomes" id="UP001470230"/>
    </source>
</evidence>
<feature type="region of interest" description="Disordered" evidence="2">
    <location>
        <begin position="477"/>
        <end position="511"/>
    </location>
</feature>
<name>A0ABR2K4C4_9EUKA</name>
<sequence length="615" mass="71350">MGVGYIFKWLKSRIASAIIRKHIPIDTLFIDAKQLYYPCIKKGVDEIDAIKPFIQKLQNTIKRFKTKELIFISMDGPNPAAKFQTQRLRKYRKEHKIGFVPPNEPFEMLSIKQAADLLDKALKDSLSKIINLPKIQTKHIFYSSGFAPGEAEHKFFQYFREAKNSPDWKPNQNHFIFSGDNDLIFLALQFVDENFYIIKPFNEGTISISVIRDYFLKLIHDSLGDTKKEIDDKKVIQDIISLSFILGNDFIPDFPDIKPSPDVFDLFINAYISINKNGNPQYRYLIENDVFNVSTLRELISIFFNKQVIIPDNLNDPSLSEVKIIAQDTLRILNFNCLYYSNGPPSWTYYYPHQKSLNIFNAVSLMVQEEKDFFDNIQYDEVTDPFLKALVNHPPDSMVNIPWNIYKIKIPPSPIAEKYWPSSYKTLPMFNLEEIKIYYKKELASLPPKELEFNRRDPLYIPYNKTMNIMDQNIRPNRNQARNHNDNDNNNNNNNDNDDDNNNNNNNRNNKNNLIRLNQIQTHNQELNPALNLNQNSTIGVYSEAPYKRYIGNNLSARFGKIKSVKTINVTMIEFEQEESASLASGAGEIDINGQKYIMAPLPQIVSNCFLLPES</sequence>
<proteinExistence type="inferred from homology"/>
<dbReference type="Proteomes" id="UP001470230">
    <property type="component" value="Unassembled WGS sequence"/>
</dbReference>
<dbReference type="PANTHER" id="PTHR12341:SF7">
    <property type="entry name" value="5'-3' EXORIBONUCLEASE 1"/>
    <property type="match status" value="1"/>
</dbReference>
<feature type="compositionally biased region" description="Low complexity" evidence="2">
    <location>
        <begin position="477"/>
        <end position="495"/>
    </location>
</feature>
<feature type="compositionally biased region" description="Low complexity" evidence="2">
    <location>
        <begin position="502"/>
        <end position="511"/>
    </location>
</feature>
<dbReference type="InterPro" id="IPR004859">
    <property type="entry name" value="Xrn1_N"/>
</dbReference>
<evidence type="ECO:0000256" key="1">
    <source>
        <dbReference type="ARBA" id="ARBA00038299"/>
    </source>
</evidence>
<evidence type="ECO:0000259" key="3">
    <source>
        <dbReference type="Pfam" id="PF03159"/>
    </source>
</evidence>
<dbReference type="InterPro" id="IPR027073">
    <property type="entry name" value="5_3_exoribonuclease"/>
</dbReference>
<protein>
    <submittedName>
        <fullName evidence="4">5'-3' exoribonuclease 1</fullName>
    </submittedName>
</protein>
<evidence type="ECO:0000256" key="2">
    <source>
        <dbReference type="SAM" id="MobiDB-lite"/>
    </source>
</evidence>
<dbReference type="Gene3D" id="3.40.50.12390">
    <property type="match status" value="1"/>
</dbReference>
<comment type="similarity">
    <text evidence="1">Belongs to the 5'-3' exonuclease family.</text>
</comment>
<keyword evidence="5" id="KW-1185">Reference proteome</keyword>
<dbReference type="EMBL" id="JAPFFF010000007">
    <property type="protein sequence ID" value="KAK8885955.1"/>
    <property type="molecule type" value="Genomic_DNA"/>
</dbReference>
<organism evidence="4 5">
    <name type="scientific">Tritrichomonas musculus</name>
    <dbReference type="NCBI Taxonomy" id="1915356"/>
    <lineage>
        <taxon>Eukaryota</taxon>
        <taxon>Metamonada</taxon>
        <taxon>Parabasalia</taxon>
        <taxon>Tritrichomonadida</taxon>
        <taxon>Tritrichomonadidae</taxon>
        <taxon>Tritrichomonas</taxon>
    </lineage>
</organism>
<dbReference type="Pfam" id="PF03159">
    <property type="entry name" value="XRN_N"/>
    <property type="match status" value="2"/>
</dbReference>
<feature type="domain" description="Xrn1 N-terminal" evidence="3">
    <location>
        <begin position="1"/>
        <end position="96"/>
    </location>
</feature>
<reference evidence="4 5" key="1">
    <citation type="submission" date="2024-04" db="EMBL/GenBank/DDBJ databases">
        <title>Tritrichomonas musculus Genome.</title>
        <authorList>
            <person name="Alves-Ferreira E."/>
            <person name="Grigg M."/>
            <person name="Lorenzi H."/>
            <person name="Galac M."/>
        </authorList>
    </citation>
    <scope>NUCLEOTIDE SEQUENCE [LARGE SCALE GENOMIC DNA]</scope>
    <source>
        <strain evidence="4 5">EAF2021</strain>
    </source>
</reference>
<dbReference type="PANTHER" id="PTHR12341">
    <property type="entry name" value="5'-&gt;3' EXORIBONUCLEASE"/>
    <property type="match status" value="1"/>
</dbReference>
<feature type="domain" description="Xrn1 N-terminal" evidence="3">
    <location>
        <begin position="118"/>
        <end position="199"/>
    </location>
</feature>
<comment type="caution">
    <text evidence="4">The sequence shown here is derived from an EMBL/GenBank/DDBJ whole genome shotgun (WGS) entry which is preliminary data.</text>
</comment>
<accession>A0ABR2K4C4</accession>